<keyword evidence="3" id="KW-1185">Reference proteome</keyword>
<sequence length="164" mass="17744">MEEITGVGNDSETGIQWWWGVAAAAQMGLGMRSYAKGYAGDSRFMPLKAFTVASLFVGSAASASILLLQSNGINGGSPFCFGWKDDGHVFVALNLKEGLMPVEFLGSASYQGSLSLKEDSSVYTAARVGRKKLWWFSYFEVEDLMEAGANLRAKLGLPPRTQNK</sequence>
<keyword evidence="1" id="KW-0812">Transmembrane</keyword>
<keyword evidence="1" id="KW-0472">Membrane</keyword>
<organism evidence="2 3">
    <name type="scientific">Vigna mungo</name>
    <name type="common">Black gram</name>
    <name type="synonym">Phaseolus mungo</name>
    <dbReference type="NCBI Taxonomy" id="3915"/>
    <lineage>
        <taxon>Eukaryota</taxon>
        <taxon>Viridiplantae</taxon>
        <taxon>Streptophyta</taxon>
        <taxon>Embryophyta</taxon>
        <taxon>Tracheophyta</taxon>
        <taxon>Spermatophyta</taxon>
        <taxon>Magnoliopsida</taxon>
        <taxon>eudicotyledons</taxon>
        <taxon>Gunneridae</taxon>
        <taxon>Pentapetalae</taxon>
        <taxon>rosids</taxon>
        <taxon>fabids</taxon>
        <taxon>Fabales</taxon>
        <taxon>Fabaceae</taxon>
        <taxon>Papilionoideae</taxon>
        <taxon>50 kb inversion clade</taxon>
        <taxon>NPAAA clade</taxon>
        <taxon>indigoferoid/millettioid clade</taxon>
        <taxon>Phaseoleae</taxon>
        <taxon>Vigna</taxon>
    </lineage>
</organism>
<name>A0AAQ3RR95_VIGMU</name>
<evidence type="ECO:0000256" key="1">
    <source>
        <dbReference type="SAM" id="Phobius"/>
    </source>
</evidence>
<evidence type="ECO:0000313" key="2">
    <source>
        <dbReference type="EMBL" id="WVZ04899.1"/>
    </source>
</evidence>
<dbReference type="EMBL" id="CP144695">
    <property type="protein sequence ID" value="WVZ04899.1"/>
    <property type="molecule type" value="Genomic_DNA"/>
</dbReference>
<evidence type="ECO:0000313" key="3">
    <source>
        <dbReference type="Proteomes" id="UP001374535"/>
    </source>
</evidence>
<feature type="transmembrane region" description="Helical" evidence="1">
    <location>
        <begin position="17"/>
        <end position="35"/>
    </location>
</feature>
<feature type="transmembrane region" description="Helical" evidence="1">
    <location>
        <begin position="47"/>
        <end position="68"/>
    </location>
</feature>
<dbReference type="PANTHER" id="PTHR37744">
    <property type="entry name" value="STAR LIPID TRANSFER-LIKE PROTEIN"/>
    <property type="match status" value="1"/>
</dbReference>
<accession>A0AAQ3RR95</accession>
<gene>
    <name evidence="2" type="ORF">V8G54_018245</name>
</gene>
<protein>
    <submittedName>
        <fullName evidence="2">Uncharacterized protein</fullName>
    </submittedName>
</protein>
<dbReference type="PANTHER" id="PTHR37744:SF1">
    <property type="entry name" value="STAR LIPID TRANSFER-LIKE PROTEIN"/>
    <property type="match status" value="1"/>
</dbReference>
<dbReference type="Proteomes" id="UP001374535">
    <property type="component" value="Chromosome 6"/>
</dbReference>
<dbReference type="AlphaFoldDB" id="A0AAQ3RR95"/>
<reference evidence="2 3" key="1">
    <citation type="journal article" date="2023" name="Life. Sci Alliance">
        <title>Evolutionary insights into 3D genome organization and epigenetic landscape of Vigna mungo.</title>
        <authorList>
            <person name="Junaid A."/>
            <person name="Singh B."/>
            <person name="Bhatia S."/>
        </authorList>
    </citation>
    <scope>NUCLEOTIDE SEQUENCE [LARGE SCALE GENOMIC DNA]</scope>
    <source>
        <strain evidence="2">Urdbean</strain>
    </source>
</reference>
<proteinExistence type="predicted"/>
<keyword evidence="1" id="KW-1133">Transmembrane helix</keyword>